<gene>
    <name evidence="1" type="ORF">DSM104329_03570</name>
</gene>
<dbReference type="Proteomes" id="UP001162834">
    <property type="component" value="Chromosome"/>
</dbReference>
<dbReference type="EMBL" id="CP087164">
    <property type="protein sequence ID" value="UGS37155.1"/>
    <property type="molecule type" value="Genomic_DNA"/>
</dbReference>
<evidence type="ECO:0000313" key="2">
    <source>
        <dbReference type="Proteomes" id="UP001162834"/>
    </source>
</evidence>
<proteinExistence type="predicted"/>
<sequence length="49" mass="5153">MELRHLTASIVVLATTAGAVAHPSDRVALEVRRGARVTDNDRAAGRSIA</sequence>
<dbReference type="AlphaFoldDB" id="A0A9E7C164"/>
<evidence type="ECO:0000313" key="1">
    <source>
        <dbReference type="EMBL" id="UGS37155.1"/>
    </source>
</evidence>
<organism evidence="1 2">
    <name type="scientific">Capillimicrobium parvum</name>
    <dbReference type="NCBI Taxonomy" id="2884022"/>
    <lineage>
        <taxon>Bacteria</taxon>
        <taxon>Bacillati</taxon>
        <taxon>Actinomycetota</taxon>
        <taxon>Thermoleophilia</taxon>
        <taxon>Solirubrobacterales</taxon>
        <taxon>Capillimicrobiaceae</taxon>
        <taxon>Capillimicrobium</taxon>
    </lineage>
</organism>
<protein>
    <submittedName>
        <fullName evidence="1">Uncharacterized protein</fullName>
    </submittedName>
</protein>
<accession>A0A9E7C164</accession>
<dbReference type="KEGG" id="sbae:DSM104329_03570"/>
<dbReference type="RefSeq" id="WP_259311217.1">
    <property type="nucleotide sequence ID" value="NZ_CP087164.1"/>
</dbReference>
<reference evidence="1" key="1">
    <citation type="journal article" date="2022" name="Int. J. Syst. Evol. Microbiol.">
        <title>Pseudomonas aegrilactucae sp. nov. and Pseudomonas morbosilactucae sp. nov., pathogens causing bacterial rot of lettuce in Japan.</title>
        <authorList>
            <person name="Sawada H."/>
            <person name="Fujikawa T."/>
            <person name="Satou M."/>
        </authorList>
    </citation>
    <scope>NUCLEOTIDE SEQUENCE</scope>
    <source>
        <strain evidence="1">0166_1</strain>
    </source>
</reference>
<keyword evidence="2" id="KW-1185">Reference proteome</keyword>
<name>A0A9E7C164_9ACTN</name>